<accession>A0A4Y5QC93</accession>
<evidence type="ECO:0000313" key="1">
    <source>
        <dbReference type="EMBL" id="QCX29340.1"/>
    </source>
</evidence>
<name>A0A4Y5QC93_9VIRU</name>
<protein>
    <submittedName>
        <fullName evidence="1">Capsid protein</fullName>
    </submittedName>
</protein>
<proteinExistence type="predicted"/>
<reference evidence="1" key="1">
    <citation type="submission" date="2018-09" db="EMBL/GenBank/DDBJ databases">
        <title>Diverse plant associated genomoviruses.</title>
        <authorList>
            <person name="Richet C."/>
            <person name="Kraberger S."/>
            <person name="Filloux D."/>
            <person name="Fontenele R.S."/>
            <person name="Ribeiro S.G."/>
            <person name="Martin D.P."/>
            <person name="Lamas N.S."/>
            <person name="McCarthy J."/>
            <person name="Lefeuvre P."/>
            <person name="Roumagnac P."/>
            <person name="Varsani A."/>
        </authorList>
    </citation>
    <scope>NUCLEOTIDE SEQUENCE</scope>
    <source>
        <strain evidence="1">206_BA744</strain>
    </source>
</reference>
<organism evidence="1">
    <name type="scientific">Plant associated genomovirus 1</name>
    <dbReference type="NCBI Taxonomy" id="2584380"/>
    <lineage>
        <taxon>Viruses</taxon>
        <taxon>Monodnaviria</taxon>
        <taxon>Shotokuvirae</taxon>
        <taxon>Cressdnaviricota</taxon>
        <taxon>Repensiviricetes</taxon>
        <taxon>Geplafuvirales</taxon>
        <taxon>Genomoviridae</taxon>
        <taxon>Gemygorvirus</taxon>
        <taxon>Gemygorvirus poaspe1</taxon>
    </lineage>
</organism>
<dbReference type="EMBL" id="MH939362">
    <property type="protein sequence ID" value="QCX29340.1"/>
    <property type="molecule type" value="Genomic_DNA"/>
</dbReference>
<sequence>MAYSRPRRRRVRRRRNPIRRRRVTRSRRVRTRRPMTRKRVLNITTTKKNDAMQQITWVTNDATGTNPPAAPSLQLVSLNLDPIASGGDKLTDGWVMLAPFIPSARIRPQYGSNPTLVSDSSTRENPETFAVGYAETVRITQYRGVPWMWRRIVFMAKGVDLLVSSFVNAAANPHYYYYSQDYGYTRITSRADPTVQSVVANRIFDGQQGKDWRNPMDAKIDTNRVRLISDRTMTMNPANGDGRISTRKFFYPIRKNLVYNDQEQGFGEGESHFSSTAANSCGDMYIIDFFTSGAVNSGVTDAYLDFAVEGKYYWHER</sequence>